<evidence type="ECO:0000256" key="6">
    <source>
        <dbReference type="SAM" id="MobiDB-lite"/>
    </source>
</evidence>
<dbReference type="AlphaFoldDB" id="A0A6P6RS42"/>
<sequence>MRASVCAATRAYPRSQARVSAPMGSSAAVLPRSYSKRFLLLADGDFRSMLLDAAAEQQQRQQQQLHGSAMALQPLILSSIDTASRQCSSGACLFAAAPTLAFALTARFPHISYLQQQQQQHTSSNTHTNTTCNSLWRGLILHLRTEEPLRSFIGEELLQKCHKLFALLWKAHMAHRQLHASWLRGCALQKQLRQQQRAAAAAAAAVPERNLVSRATAAAREEILILQISQLTHLLNEMLHFSRQWLHFAHEEVLSPNWRIFYKAIPRCRDVDEFLGLLWQCIQQQHDGLFLFDAKEAAAAAAAAAAAEGDDSSNISVQLHALIQEMHEACSAMASRAEFRFATVAEQQLQGTSEVRMPTAAAADAGSSSSNSSSNSNSNSSNSVLAVEERRQAFRHQMLRLLQLLDAKQSEVRAAAAAAAQAASNSSSRSRIYLDHCMAIRSLRVRLDFNDFYEHQRQIHAVSPHTQGDSSVTRFPSLLLQQQHARTTPAGGSSSKGSLGDPPDKRSDEFAGTARQPSCGSHETVLPTPREAPTFVSKLQQHLLQQQQQQHLADDITRPPTAGEASGPTSPLPLGQAAAAANSPN</sequence>
<evidence type="ECO:0000256" key="4">
    <source>
        <dbReference type="ARBA" id="ARBA00022701"/>
    </source>
</evidence>
<dbReference type="InterPro" id="IPR007259">
    <property type="entry name" value="GCP"/>
</dbReference>
<keyword evidence="3" id="KW-0963">Cytoplasm</keyword>
<feature type="compositionally biased region" description="Low complexity" evidence="6">
    <location>
        <begin position="539"/>
        <end position="551"/>
    </location>
</feature>
<evidence type="ECO:0000313" key="8">
    <source>
        <dbReference type="Proteomes" id="UP000515125"/>
    </source>
</evidence>
<keyword evidence="8" id="KW-1185">Reference proteome</keyword>
<evidence type="ECO:0000256" key="5">
    <source>
        <dbReference type="ARBA" id="ARBA00023212"/>
    </source>
</evidence>
<comment type="similarity">
    <text evidence="2">Belongs to the TUBGCP family.</text>
</comment>
<feature type="domain" description="Gamma tubulin complex component C-terminal" evidence="7">
    <location>
        <begin position="36"/>
        <end position="453"/>
    </location>
</feature>
<keyword evidence="5" id="KW-0206">Cytoskeleton</keyword>
<dbReference type="PANTHER" id="PTHR19302:SF14">
    <property type="entry name" value="GAMMA-TUBULIN COMPLEX COMPONENT 3"/>
    <property type="match status" value="1"/>
</dbReference>
<reference evidence="9" key="1">
    <citation type="submission" date="2025-08" db="UniProtKB">
        <authorList>
            <consortium name="RefSeq"/>
        </authorList>
    </citation>
    <scope>IDENTIFICATION</scope>
</reference>
<feature type="compositionally biased region" description="Low complexity" evidence="6">
    <location>
        <begin position="367"/>
        <end position="383"/>
    </location>
</feature>
<dbReference type="GO" id="GO:0051225">
    <property type="term" value="P:spindle assembly"/>
    <property type="evidence" value="ECO:0007669"/>
    <property type="project" value="TreeGrafter"/>
</dbReference>
<dbReference type="RefSeq" id="XP_026189920.1">
    <property type="nucleotide sequence ID" value="XM_026334135.1"/>
</dbReference>
<dbReference type="InterPro" id="IPR042241">
    <property type="entry name" value="GCP_C_sf"/>
</dbReference>
<dbReference type="GO" id="GO:0051321">
    <property type="term" value="P:meiotic cell cycle"/>
    <property type="evidence" value="ECO:0007669"/>
    <property type="project" value="TreeGrafter"/>
</dbReference>
<protein>
    <submittedName>
        <fullName evidence="9">Uncharacterized protein LOC113146533</fullName>
    </submittedName>
</protein>
<feature type="region of interest" description="Disordered" evidence="6">
    <location>
        <begin position="353"/>
        <end position="384"/>
    </location>
</feature>
<organism evidence="8 9">
    <name type="scientific">Cyclospora cayetanensis</name>
    <dbReference type="NCBI Taxonomy" id="88456"/>
    <lineage>
        <taxon>Eukaryota</taxon>
        <taxon>Sar</taxon>
        <taxon>Alveolata</taxon>
        <taxon>Apicomplexa</taxon>
        <taxon>Conoidasida</taxon>
        <taxon>Coccidia</taxon>
        <taxon>Eucoccidiorida</taxon>
        <taxon>Eimeriorina</taxon>
        <taxon>Eimeriidae</taxon>
        <taxon>Cyclospora</taxon>
    </lineage>
</organism>
<feature type="region of interest" description="Disordered" evidence="6">
    <location>
        <begin position="483"/>
        <end position="585"/>
    </location>
</feature>
<dbReference type="GO" id="GO:0043015">
    <property type="term" value="F:gamma-tubulin binding"/>
    <property type="evidence" value="ECO:0007669"/>
    <property type="project" value="InterPro"/>
</dbReference>
<dbReference type="GeneID" id="113146533"/>
<proteinExistence type="inferred from homology"/>
<dbReference type="PANTHER" id="PTHR19302">
    <property type="entry name" value="GAMMA TUBULIN COMPLEX PROTEIN"/>
    <property type="match status" value="1"/>
</dbReference>
<evidence type="ECO:0000256" key="1">
    <source>
        <dbReference type="ARBA" id="ARBA00004245"/>
    </source>
</evidence>
<feature type="compositionally biased region" description="Polar residues" evidence="6">
    <location>
        <begin position="483"/>
        <end position="497"/>
    </location>
</feature>
<dbReference type="OrthoDB" id="346947at2759"/>
<dbReference type="Proteomes" id="UP000515125">
    <property type="component" value="Unplaced"/>
</dbReference>
<dbReference type="GO" id="GO:0005874">
    <property type="term" value="C:microtubule"/>
    <property type="evidence" value="ECO:0007669"/>
    <property type="project" value="UniProtKB-KW"/>
</dbReference>
<dbReference type="GO" id="GO:0000278">
    <property type="term" value="P:mitotic cell cycle"/>
    <property type="evidence" value="ECO:0007669"/>
    <property type="project" value="TreeGrafter"/>
</dbReference>
<dbReference type="GO" id="GO:0000930">
    <property type="term" value="C:gamma-tubulin complex"/>
    <property type="evidence" value="ECO:0007669"/>
    <property type="project" value="TreeGrafter"/>
</dbReference>
<evidence type="ECO:0000256" key="3">
    <source>
        <dbReference type="ARBA" id="ARBA00022490"/>
    </source>
</evidence>
<dbReference type="Pfam" id="PF04130">
    <property type="entry name" value="GCP_C_terminal"/>
    <property type="match status" value="1"/>
</dbReference>
<dbReference type="GO" id="GO:0000922">
    <property type="term" value="C:spindle pole"/>
    <property type="evidence" value="ECO:0007669"/>
    <property type="project" value="InterPro"/>
</dbReference>
<keyword evidence="4" id="KW-0493">Microtubule</keyword>
<dbReference type="Gene3D" id="1.20.120.1900">
    <property type="entry name" value="Gamma-tubulin complex, C-terminal domain"/>
    <property type="match status" value="1"/>
</dbReference>
<evidence type="ECO:0000256" key="2">
    <source>
        <dbReference type="ARBA" id="ARBA00010337"/>
    </source>
</evidence>
<accession>A0A6P6RS42</accession>
<name>A0A6P6RS42_9EIME</name>
<dbReference type="GO" id="GO:0031122">
    <property type="term" value="P:cytoplasmic microtubule organization"/>
    <property type="evidence" value="ECO:0007669"/>
    <property type="project" value="TreeGrafter"/>
</dbReference>
<comment type="subcellular location">
    <subcellularLocation>
        <location evidence="1">Cytoplasm</location>
        <location evidence="1">Cytoskeleton</location>
    </subcellularLocation>
</comment>
<dbReference type="InterPro" id="IPR040457">
    <property type="entry name" value="GCP_C"/>
</dbReference>
<evidence type="ECO:0000313" key="9">
    <source>
        <dbReference type="RefSeq" id="XP_026189920.1"/>
    </source>
</evidence>
<gene>
    <name evidence="9" type="primary">LOC113146533</name>
</gene>
<evidence type="ECO:0000259" key="7">
    <source>
        <dbReference type="Pfam" id="PF04130"/>
    </source>
</evidence>
<dbReference type="GO" id="GO:0051011">
    <property type="term" value="F:microtubule minus-end binding"/>
    <property type="evidence" value="ECO:0007669"/>
    <property type="project" value="TreeGrafter"/>
</dbReference>
<dbReference type="GO" id="GO:0007020">
    <property type="term" value="P:microtubule nucleation"/>
    <property type="evidence" value="ECO:0007669"/>
    <property type="project" value="InterPro"/>
</dbReference>